<evidence type="ECO:0000313" key="2">
    <source>
        <dbReference type="Proteomes" id="UP000005459"/>
    </source>
</evidence>
<protein>
    <submittedName>
        <fullName evidence="1">Uncharacterized protein</fullName>
    </submittedName>
</protein>
<sequence length="331" mass="37031">MAFVIDGAEWQFDGWSAAEIEIALGRLLDRVTIAQGRRERVWIGDDLQTRSVLWGLSVWELWGPECPVDLPPELRQELAAMLGRAPLYLDEEAWPEGIPEHTEISVSGSQPSDNPDVAWAHHSVRSGHAVACLGLRRAGVHPTVTAACIANVHWVIDESGHRAFFRAAMDVEHDCEATLERLATHAFPDLCFVDGIWRGLGDFAGGYSGVREPLRELLAVLDDHGHWAFTAPPPAIREEDEVPTRTGDPSAKLIQQRFNTYGIVVAPEALDVRRDKTCREARERVFGGRTLYCEWHAKLRGDRNRVHLHPPVSESEDKLVVAIFHEHLPLP</sequence>
<organism evidence="1 2">
    <name type="scientific">Thiocapsa marina 5811</name>
    <dbReference type="NCBI Taxonomy" id="768671"/>
    <lineage>
        <taxon>Bacteria</taxon>
        <taxon>Pseudomonadati</taxon>
        <taxon>Pseudomonadota</taxon>
        <taxon>Gammaproteobacteria</taxon>
        <taxon>Chromatiales</taxon>
        <taxon>Chromatiaceae</taxon>
        <taxon>Thiocapsa</taxon>
    </lineage>
</organism>
<dbReference type="STRING" id="768671.ThimaDRAFT_1635"/>
<dbReference type="EMBL" id="AFWV01000005">
    <property type="protein sequence ID" value="EGV18831.1"/>
    <property type="molecule type" value="Genomic_DNA"/>
</dbReference>
<dbReference type="Proteomes" id="UP000005459">
    <property type="component" value="Unassembled WGS sequence"/>
</dbReference>
<dbReference type="eggNOG" id="ENOG502ZCM7">
    <property type="taxonomic scope" value="Bacteria"/>
</dbReference>
<reference evidence="1 2" key="1">
    <citation type="submission" date="2011-06" db="EMBL/GenBank/DDBJ databases">
        <title>The draft genome of Thiocapsa marina 5811.</title>
        <authorList>
            <consortium name="US DOE Joint Genome Institute (JGI-PGF)"/>
            <person name="Lucas S."/>
            <person name="Han J."/>
            <person name="Cheng J.-F."/>
            <person name="Goodwin L."/>
            <person name="Pitluck S."/>
            <person name="Peters L."/>
            <person name="Land M.L."/>
            <person name="Hauser L."/>
            <person name="Vogl K."/>
            <person name="Liu Z."/>
            <person name="Imhoff J."/>
            <person name="Thiel V."/>
            <person name="Frigaard N.-U."/>
            <person name="Bryant D."/>
            <person name="Woyke T.J."/>
        </authorList>
    </citation>
    <scope>NUCLEOTIDE SEQUENCE [LARGE SCALE GENOMIC DNA]</scope>
    <source>
        <strain evidence="1 2">5811</strain>
    </source>
</reference>
<dbReference type="RefSeq" id="WP_007192512.1">
    <property type="nucleotide sequence ID" value="NZ_AFWV01000005.1"/>
</dbReference>
<dbReference type="OrthoDB" id="8482020at2"/>
<accession>F9U9N3</accession>
<dbReference type="AlphaFoldDB" id="F9U9N3"/>
<evidence type="ECO:0000313" key="1">
    <source>
        <dbReference type="EMBL" id="EGV18831.1"/>
    </source>
</evidence>
<proteinExistence type="predicted"/>
<keyword evidence="2" id="KW-1185">Reference proteome</keyword>
<name>F9U9N3_9GAMM</name>
<gene>
    <name evidence="1" type="ORF">ThimaDRAFT_1635</name>
</gene>